<dbReference type="Proteomes" id="UP000233551">
    <property type="component" value="Unassembled WGS sequence"/>
</dbReference>
<name>A0A2I0HEX0_PUNGR</name>
<proteinExistence type="predicted"/>
<reference evidence="1 2" key="1">
    <citation type="submission" date="2017-11" db="EMBL/GenBank/DDBJ databases">
        <title>De-novo sequencing of pomegranate (Punica granatum L.) genome.</title>
        <authorList>
            <person name="Akparov Z."/>
            <person name="Amiraslanov A."/>
            <person name="Hajiyeva S."/>
            <person name="Abbasov M."/>
            <person name="Kaur K."/>
            <person name="Hamwieh A."/>
            <person name="Solovyev V."/>
            <person name="Salamov A."/>
            <person name="Braich B."/>
            <person name="Kosarev P."/>
            <person name="Mahmoud A."/>
            <person name="Hajiyev E."/>
            <person name="Babayeva S."/>
            <person name="Izzatullayeva V."/>
            <person name="Mammadov A."/>
            <person name="Mammadov A."/>
            <person name="Sharifova S."/>
            <person name="Ojaghi J."/>
            <person name="Eynullazada K."/>
            <person name="Bayramov B."/>
            <person name="Abdulazimova A."/>
            <person name="Shahmuradov I."/>
        </authorList>
    </citation>
    <scope>NUCLEOTIDE SEQUENCE [LARGE SCALE GENOMIC DNA]</scope>
    <source>
        <strain evidence="2">cv. AG2017</strain>
        <tissue evidence="1">Leaf</tissue>
    </source>
</reference>
<dbReference type="AlphaFoldDB" id="A0A2I0HEX0"/>
<comment type="caution">
    <text evidence="1">The sequence shown here is derived from an EMBL/GenBank/DDBJ whole genome shotgun (WGS) entry which is preliminary data.</text>
</comment>
<evidence type="ECO:0000313" key="2">
    <source>
        <dbReference type="Proteomes" id="UP000233551"/>
    </source>
</evidence>
<evidence type="ECO:0000313" key="1">
    <source>
        <dbReference type="EMBL" id="PKI18351.1"/>
    </source>
</evidence>
<gene>
    <name evidence="1" type="ORF">CRG98_049375</name>
</gene>
<accession>A0A2I0HEX0</accession>
<keyword evidence="2" id="KW-1185">Reference proteome</keyword>
<protein>
    <submittedName>
        <fullName evidence="1">Uncharacterized protein</fullName>
    </submittedName>
</protein>
<organism evidence="1 2">
    <name type="scientific">Punica granatum</name>
    <name type="common">Pomegranate</name>
    <dbReference type="NCBI Taxonomy" id="22663"/>
    <lineage>
        <taxon>Eukaryota</taxon>
        <taxon>Viridiplantae</taxon>
        <taxon>Streptophyta</taxon>
        <taxon>Embryophyta</taxon>
        <taxon>Tracheophyta</taxon>
        <taxon>Spermatophyta</taxon>
        <taxon>Magnoliopsida</taxon>
        <taxon>eudicotyledons</taxon>
        <taxon>Gunneridae</taxon>
        <taxon>Pentapetalae</taxon>
        <taxon>rosids</taxon>
        <taxon>malvids</taxon>
        <taxon>Myrtales</taxon>
        <taxon>Lythraceae</taxon>
        <taxon>Punica</taxon>
    </lineage>
</organism>
<dbReference type="EMBL" id="PGOL01039037">
    <property type="protein sequence ID" value="PKI18351.1"/>
    <property type="molecule type" value="Genomic_DNA"/>
</dbReference>
<sequence length="86" mass="9536">MINAEQISFNEVKPPNMRVNPLLDHGSSSGPFINMISIAAIGEEEDLQEIPDPLIIDYAPAEVAVTYAPFVIEVPAKEPYQDRRVL</sequence>